<keyword evidence="10 11" id="KW-0472">Membrane</keyword>
<evidence type="ECO:0000256" key="6">
    <source>
        <dbReference type="ARBA" id="ARBA00022801"/>
    </source>
</evidence>
<feature type="transmembrane region" description="Helical" evidence="11">
    <location>
        <begin position="351"/>
        <end position="370"/>
    </location>
</feature>
<comment type="subcellular location">
    <subcellularLocation>
        <location evidence="2">Membrane</location>
        <topology evidence="2">Multi-pass membrane protein</topology>
    </subcellularLocation>
</comment>
<dbReference type="InterPro" id="IPR036034">
    <property type="entry name" value="PDZ_sf"/>
</dbReference>
<evidence type="ECO:0000256" key="4">
    <source>
        <dbReference type="ARBA" id="ARBA00022670"/>
    </source>
</evidence>
<dbReference type="PANTHER" id="PTHR42837">
    <property type="entry name" value="REGULATOR OF SIGMA-E PROTEASE RSEP"/>
    <property type="match status" value="1"/>
</dbReference>
<keyword evidence="11" id="KW-0479">Metal-binding</keyword>
<feature type="transmembrane region" description="Helical" evidence="11">
    <location>
        <begin position="109"/>
        <end position="133"/>
    </location>
</feature>
<dbReference type="Gene3D" id="2.30.42.10">
    <property type="match status" value="1"/>
</dbReference>
<dbReference type="PROSITE" id="PS50106">
    <property type="entry name" value="PDZ"/>
    <property type="match status" value="1"/>
</dbReference>
<evidence type="ECO:0000256" key="9">
    <source>
        <dbReference type="ARBA" id="ARBA00023049"/>
    </source>
</evidence>
<evidence type="ECO:0000256" key="7">
    <source>
        <dbReference type="ARBA" id="ARBA00022833"/>
    </source>
</evidence>
<dbReference type="PANTHER" id="PTHR42837:SF2">
    <property type="entry name" value="MEMBRANE METALLOPROTEASE ARASP2, CHLOROPLASTIC-RELATED"/>
    <property type="match status" value="1"/>
</dbReference>
<dbReference type="SUPFAM" id="SSF50156">
    <property type="entry name" value="PDZ domain-like"/>
    <property type="match status" value="1"/>
</dbReference>
<dbReference type="GO" id="GO:0004222">
    <property type="term" value="F:metalloendopeptidase activity"/>
    <property type="evidence" value="ECO:0007669"/>
    <property type="project" value="InterPro"/>
</dbReference>
<dbReference type="Pfam" id="PF02163">
    <property type="entry name" value="Peptidase_M50"/>
    <property type="match status" value="1"/>
</dbReference>
<feature type="domain" description="PDZ" evidence="12">
    <location>
        <begin position="156"/>
        <end position="211"/>
    </location>
</feature>
<dbReference type="GO" id="GO:0006508">
    <property type="term" value="P:proteolysis"/>
    <property type="evidence" value="ECO:0007669"/>
    <property type="project" value="UniProtKB-KW"/>
</dbReference>
<dbReference type="EMBL" id="PHAI01000001">
    <property type="protein sequence ID" value="PKM91821.1"/>
    <property type="molecule type" value="Genomic_DNA"/>
</dbReference>
<keyword evidence="4 13" id="KW-0645">Protease</keyword>
<dbReference type="CDD" id="cd23081">
    <property type="entry name" value="cpPDZ_EcRseP-like"/>
    <property type="match status" value="1"/>
</dbReference>
<dbReference type="GO" id="GO:0046872">
    <property type="term" value="F:metal ion binding"/>
    <property type="evidence" value="ECO:0007669"/>
    <property type="project" value="UniProtKB-KW"/>
</dbReference>
<evidence type="ECO:0000256" key="11">
    <source>
        <dbReference type="RuleBase" id="RU362031"/>
    </source>
</evidence>
<keyword evidence="6 11" id="KW-0378">Hydrolase</keyword>
<gene>
    <name evidence="13" type="primary">rseP</name>
    <name evidence="13" type="ORF">CVU82_01280</name>
</gene>
<evidence type="ECO:0000256" key="1">
    <source>
        <dbReference type="ARBA" id="ARBA00001947"/>
    </source>
</evidence>
<keyword evidence="7 11" id="KW-0862">Zinc</keyword>
<feature type="transmembrane region" description="Helical" evidence="11">
    <location>
        <begin position="302"/>
        <end position="322"/>
    </location>
</feature>
<organism evidence="13 14">
    <name type="scientific">Candidatus Falkowbacteria bacterium HGW-Falkowbacteria-1</name>
    <dbReference type="NCBI Taxonomy" id="2013768"/>
    <lineage>
        <taxon>Bacteria</taxon>
        <taxon>Candidatus Falkowiibacteriota</taxon>
    </lineage>
</organism>
<dbReference type="InterPro" id="IPR041489">
    <property type="entry name" value="PDZ_6"/>
</dbReference>
<keyword evidence="5 11" id="KW-0812">Transmembrane</keyword>
<dbReference type="Proteomes" id="UP000233517">
    <property type="component" value="Unassembled WGS sequence"/>
</dbReference>
<accession>A0A2N2EAR3</accession>
<evidence type="ECO:0000313" key="14">
    <source>
        <dbReference type="Proteomes" id="UP000233517"/>
    </source>
</evidence>
<keyword evidence="8 11" id="KW-1133">Transmembrane helix</keyword>
<reference evidence="13 14" key="1">
    <citation type="journal article" date="2017" name="ISME J.">
        <title>Potential for microbial H2 and metal transformations associated with novel bacteria and archaea in deep terrestrial subsurface sediments.</title>
        <authorList>
            <person name="Hernsdorf A.W."/>
            <person name="Amano Y."/>
            <person name="Miyakawa K."/>
            <person name="Ise K."/>
            <person name="Suzuki Y."/>
            <person name="Anantharaman K."/>
            <person name="Probst A."/>
            <person name="Burstein D."/>
            <person name="Thomas B.C."/>
            <person name="Banfield J.F."/>
        </authorList>
    </citation>
    <scope>NUCLEOTIDE SEQUENCE [LARGE SCALE GENOMIC DNA]</scope>
    <source>
        <strain evidence="13">HGW-Falkowbacteria-1</strain>
    </source>
</reference>
<evidence type="ECO:0000256" key="10">
    <source>
        <dbReference type="ARBA" id="ARBA00023136"/>
    </source>
</evidence>
<dbReference type="InterPro" id="IPR001478">
    <property type="entry name" value="PDZ"/>
</dbReference>
<comment type="cofactor">
    <cofactor evidence="1 11">
        <name>Zn(2+)</name>
        <dbReference type="ChEBI" id="CHEBI:29105"/>
    </cofactor>
</comment>
<comment type="similarity">
    <text evidence="3 11">Belongs to the peptidase M50B family.</text>
</comment>
<dbReference type="SMART" id="SM00228">
    <property type="entry name" value="PDZ"/>
    <property type="match status" value="1"/>
</dbReference>
<protein>
    <recommendedName>
        <fullName evidence="11">Zinc metalloprotease</fullName>
        <ecNumber evidence="11">3.4.24.-</ecNumber>
    </recommendedName>
</protein>
<dbReference type="Pfam" id="PF17820">
    <property type="entry name" value="PDZ_6"/>
    <property type="match status" value="1"/>
</dbReference>
<dbReference type="EC" id="3.4.24.-" evidence="11"/>
<evidence type="ECO:0000256" key="8">
    <source>
        <dbReference type="ARBA" id="ARBA00022989"/>
    </source>
</evidence>
<sequence>MIITILIFVAVLSLLVFFHEAGHFFAARKLGIKVDEFGLGFPPRFFCFYKSAPKKWKIKFGRKKIEDNIDVIYSINSIPIGGFVKIKGENGQDAQDSDSFAAQKTWKRAIVISAGVFMNIVLAWILISIGLMFGSYQSLTDQSVLSKNVKTSEERVRVFQISENSPAAEAGLKMSDAILKVNGVSVASESDVQNFINESGDEAVVTIERLGETKELVIKPEFNEELNRKTIGIAISYTAFIKYPWYLALVEGVKVTGQFLWLIIYTFFDFLKGLVVGQPVSVEVAGPVGIANLTGQMARMGFIYLIQFTALLSLNLAVINFLPFPALDGGRLVFLLIEKIKGSPVKQEVEAVFHNVGFLLLMLLIVWVTFKDIVGLFN</sequence>
<keyword evidence="9 11" id="KW-0482">Metalloprotease</keyword>
<dbReference type="InterPro" id="IPR004387">
    <property type="entry name" value="Pept_M50_Zn"/>
</dbReference>
<dbReference type="InterPro" id="IPR008915">
    <property type="entry name" value="Peptidase_M50"/>
</dbReference>
<evidence type="ECO:0000259" key="12">
    <source>
        <dbReference type="PROSITE" id="PS50106"/>
    </source>
</evidence>
<comment type="caution">
    <text evidence="13">The sequence shown here is derived from an EMBL/GenBank/DDBJ whole genome shotgun (WGS) entry which is preliminary data.</text>
</comment>
<proteinExistence type="inferred from homology"/>
<dbReference type="CDD" id="cd06163">
    <property type="entry name" value="S2P-M50_PDZ_RseP-like"/>
    <property type="match status" value="1"/>
</dbReference>
<evidence type="ECO:0000313" key="13">
    <source>
        <dbReference type="EMBL" id="PKM91821.1"/>
    </source>
</evidence>
<evidence type="ECO:0000256" key="3">
    <source>
        <dbReference type="ARBA" id="ARBA00007931"/>
    </source>
</evidence>
<dbReference type="AlphaFoldDB" id="A0A2N2EAR3"/>
<evidence type="ECO:0000256" key="5">
    <source>
        <dbReference type="ARBA" id="ARBA00022692"/>
    </source>
</evidence>
<dbReference type="NCBIfam" id="TIGR00054">
    <property type="entry name" value="RIP metalloprotease RseP"/>
    <property type="match status" value="1"/>
</dbReference>
<name>A0A2N2EAR3_9BACT</name>
<evidence type="ECO:0000256" key="2">
    <source>
        <dbReference type="ARBA" id="ARBA00004141"/>
    </source>
</evidence>
<dbReference type="GO" id="GO:0016020">
    <property type="term" value="C:membrane"/>
    <property type="evidence" value="ECO:0007669"/>
    <property type="project" value="UniProtKB-SubCell"/>
</dbReference>